<dbReference type="GeneID" id="72190571"/>
<evidence type="ECO:0000259" key="1">
    <source>
        <dbReference type="Pfam" id="PF26426"/>
    </source>
</evidence>
<dbReference type="Proteomes" id="UP000830434">
    <property type="component" value="Chromosome"/>
</dbReference>
<gene>
    <name evidence="2" type="ORF">M0R88_11910</name>
</gene>
<dbReference type="InterPro" id="IPR058429">
    <property type="entry name" value="DUF8116"/>
</dbReference>
<dbReference type="Pfam" id="PF26426">
    <property type="entry name" value="DUF8116"/>
    <property type="match status" value="1"/>
</dbReference>
<accession>A0A8U0IEW6</accession>
<dbReference type="RefSeq" id="WP_248653729.1">
    <property type="nucleotide sequence ID" value="NZ_CP096658.1"/>
</dbReference>
<reference evidence="2" key="1">
    <citation type="submission" date="2022-04" db="EMBL/GenBank/DDBJ databases">
        <title>Diverse halophilic archaea isolated from saline environments.</title>
        <authorList>
            <person name="Cui H.-L."/>
        </authorList>
    </citation>
    <scope>NUCLEOTIDE SEQUENCE</scope>
    <source>
        <strain evidence="2">XZYJT40</strain>
    </source>
</reference>
<evidence type="ECO:0000313" key="2">
    <source>
        <dbReference type="EMBL" id="UPV99230.1"/>
    </source>
</evidence>
<organism evidence="2 3">
    <name type="scientific">Halorussus gelatinilyticus</name>
    <dbReference type="NCBI Taxonomy" id="2937524"/>
    <lineage>
        <taxon>Archaea</taxon>
        <taxon>Methanobacteriati</taxon>
        <taxon>Methanobacteriota</taxon>
        <taxon>Stenosarchaea group</taxon>
        <taxon>Halobacteria</taxon>
        <taxon>Halobacteriales</taxon>
        <taxon>Haladaptataceae</taxon>
        <taxon>Halorussus</taxon>
    </lineage>
</organism>
<name>A0A8U0IEW6_9EURY</name>
<sequence length="219" mass="24940">MSFDHDGIESTVERASDALASENREVEPATARSIASVLLDDAAWYRAYAEWRPLPTELAFKFRFFPLIRALRDAAESYSRRIGSFSHPPFSRPADVTVAGRPVSTYIDDAQRQFLLGAAILQTEWYVDAADHHGVAVPVGLLERSTEEFAAYFAGEREEFSPQVRTFQAELLRESVRWVTRFERRFGRASLLDAEGISDTAEQNIDRMETFLERELRAQ</sequence>
<feature type="domain" description="DUF8116" evidence="1">
    <location>
        <begin position="1"/>
        <end position="192"/>
    </location>
</feature>
<evidence type="ECO:0000313" key="3">
    <source>
        <dbReference type="Proteomes" id="UP000830434"/>
    </source>
</evidence>
<proteinExistence type="predicted"/>
<dbReference type="KEGG" id="haxz:M0R88_11910"/>
<dbReference type="EMBL" id="CP096658">
    <property type="protein sequence ID" value="UPV99230.1"/>
    <property type="molecule type" value="Genomic_DNA"/>
</dbReference>
<keyword evidence="3" id="KW-1185">Reference proteome</keyword>
<dbReference type="AlphaFoldDB" id="A0A8U0IEW6"/>
<protein>
    <recommendedName>
        <fullName evidence="1">DUF8116 domain-containing protein</fullName>
    </recommendedName>
</protein>